<dbReference type="RefSeq" id="WP_067762549.1">
    <property type="nucleotide sequence ID" value="NZ_CP183909.1"/>
</dbReference>
<accession>A0A1A7RG04</accession>
<dbReference type="OrthoDB" id="6702715at2"/>
<dbReference type="AlphaFoldDB" id="A0A1A7RG04"/>
<evidence type="ECO:0000313" key="2">
    <source>
        <dbReference type="Proteomes" id="UP000185753"/>
    </source>
</evidence>
<dbReference type="Proteomes" id="UP000185753">
    <property type="component" value="Unassembled WGS sequence"/>
</dbReference>
<sequence length="77" mass="9033">MPTSIKLPMKFNCTSCNTVYIQRYFSDMLHSYPNCPTCQKPGQLQGTIEKQDLWKHPVAIGKCYLENTLQRFQQFSR</sequence>
<reference evidence="2" key="1">
    <citation type="submission" date="2016-06" db="EMBL/GenBank/DDBJ databases">
        <authorList>
            <person name="Radolfova-Krizova L."/>
            <person name="Nemec A."/>
        </authorList>
    </citation>
    <scope>NUCLEOTIDE SEQUENCE [LARGE SCALE GENOMIC DNA]</scope>
    <source>
        <strain evidence="2">ANC 4275</strain>
    </source>
</reference>
<protein>
    <submittedName>
        <fullName evidence="1">Uncharacterized protein</fullName>
    </submittedName>
</protein>
<gene>
    <name evidence="1" type="ORF">A9J31_12910</name>
</gene>
<comment type="caution">
    <text evidence="1">The sequence shown here is derived from an EMBL/GenBank/DDBJ whole genome shotgun (WGS) entry which is preliminary data.</text>
</comment>
<evidence type="ECO:0000313" key="1">
    <source>
        <dbReference type="EMBL" id="OBX29587.1"/>
    </source>
</evidence>
<dbReference type="EMBL" id="LZDS01000005">
    <property type="protein sequence ID" value="OBX29587.1"/>
    <property type="molecule type" value="Genomic_DNA"/>
</dbReference>
<name>A0A1A7RG04_9GAMM</name>
<proteinExistence type="predicted"/>
<organism evidence="1 2">
    <name type="scientific">Acinetobacter gandensis</name>
    <dbReference type="NCBI Taxonomy" id="1443941"/>
    <lineage>
        <taxon>Bacteria</taxon>
        <taxon>Pseudomonadati</taxon>
        <taxon>Pseudomonadota</taxon>
        <taxon>Gammaproteobacteria</taxon>
        <taxon>Moraxellales</taxon>
        <taxon>Moraxellaceae</taxon>
        <taxon>Acinetobacter</taxon>
    </lineage>
</organism>
<keyword evidence="2" id="KW-1185">Reference proteome</keyword>